<evidence type="ECO:0000313" key="2">
    <source>
        <dbReference type="Proteomes" id="UP001234581"/>
    </source>
</evidence>
<dbReference type="GeneID" id="83218844"/>
<evidence type="ECO:0000313" key="1">
    <source>
        <dbReference type="EMBL" id="KAJ8652909.1"/>
    </source>
</evidence>
<dbReference type="EMBL" id="JARTCD010000090">
    <property type="protein sequence ID" value="KAJ8652909.1"/>
    <property type="molecule type" value="Genomic_DNA"/>
</dbReference>
<protein>
    <submittedName>
        <fullName evidence="1">Uncharacterized protein</fullName>
    </submittedName>
</protein>
<dbReference type="AlphaFoldDB" id="A0AAD7XQG8"/>
<dbReference type="RefSeq" id="XP_058337823.1">
    <property type="nucleotide sequence ID" value="XM_058491410.1"/>
</dbReference>
<proteinExistence type="predicted"/>
<gene>
    <name evidence="1" type="ORF">O0I10_011443</name>
</gene>
<keyword evidence="2" id="KW-1185">Reference proteome</keyword>
<organism evidence="1 2">
    <name type="scientific">Lichtheimia ornata</name>
    <dbReference type="NCBI Taxonomy" id="688661"/>
    <lineage>
        <taxon>Eukaryota</taxon>
        <taxon>Fungi</taxon>
        <taxon>Fungi incertae sedis</taxon>
        <taxon>Mucoromycota</taxon>
        <taxon>Mucoromycotina</taxon>
        <taxon>Mucoromycetes</taxon>
        <taxon>Mucorales</taxon>
        <taxon>Lichtheimiaceae</taxon>
        <taxon>Lichtheimia</taxon>
    </lineage>
</organism>
<name>A0AAD7XQG8_9FUNG</name>
<comment type="caution">
    <text evidence="1">The sequence shown here is derived from an EMBL/GenBank/DDBJ whole genome shotgun (WGS) entry which is preliminary data.</text>
</comment>
<accession>A0AAD7XQG8</accession>
<reference evidence="1 2" key="1">
    <citation type="submission" date="2023-03" db="EMBL/GenBank/DDBJ databases">
        <title>Genome sequence of Lichtheimia ornata CBS 291.66.</title>
        <authorList>
            <person name="Mohabir J.T."/>
            <person name="Shea T.P."/>
            <person name="Kurbessoian T."/>
            <person name="Berby B."/>
            <person name="Fontaine J."/>
            <person name="Livny J."/>
            <person name="Gnirke A."/>
            <person name="Stajich J.E."/>
            <person name="Cuomo C.A."/>
        </authorList>
    </citation>
    <scope>NUCLEOTIDE SEQUENCE [LARGE SCALE GENOMIC DNA]</scope>
    <source>
        <strain evidence="1">CBS 291.66</strain>
    </source>
</reference>
<dbReference type="Proteomes" id="UP001234581">
    <property type="component" value="Unassembled WGS sequence"/>
</dbReference>
<sequence length="77" mass="8523">MLEYTVRQQDAKTLIVDDATLSTGAGTREERNRVLDTAKSASILPVPIISRLSTTWMNNAADASMQLQQECTILLQQ</sequence>